<gene>
    <name evidence="2" type="ORF">K8V39_10715</name>
</gene>
<dbReference type="Pfam" id="PF18824">
    <property type="entry name" value="LPD11"/>
    <property type="match status" value="1"/>
</dbReference>
<reference evidence="2" key="1">
    <citation type="journal article" date="2021" name="PeerJ">
        <title>Extensive microbial diversity within the chicken gut microbiome revealed by metagenomics and culture.</title>
        <authorList>
            <person name="Gilroy R."/>
            <person name="Ravi A."/>
            <person name="Getino M."/>
            <person name="Pursley I."/>
            <person name="Horton D.L."/>
            <person name="Alikhan N.F."/>
            <person name="Baker D."/>
            <person name="Gharbi K."/>
            <person name="Hall N."/>
            <person name="Watson M."/>
            <person name="Adriaenssens E.M."/>
            <person name="Foster-Nyarko E."/>
            <person name="Jarju S."/>
            <person name="Secka A."/>
            <person name="Antonio M."/>
            <person name="Oren A."/>
            <person name="Chaudhuri R.R."/>
            <person name="La Ragione R."/>
            <person name="Hildebrand F."/>
            <person name="Pallen M.J."/>
        </authorList>
    </citation>
    <scope>NUCLEOTIDE SEQUENCE</scope>
    <source>
        <strain evidence="2">USAMLcec4-12693</strain>
    </source>
</reference>
<comment type="caution">
    <text evidence="2">The sequence shown here is derived from an EMBL/GenBank/DDBJ whole genome shotgun (WGS) entry which is preliminary data.</text>
</comment>
<name>A0A9D2VZR5_9FIRM</name>
<protein>
    <recommendedName>
        <fullName evidence="1">Large polyvalent protein-associated domain-containing protein</fullName>
    </recommendedName>
</protein>
<evidence type="ECO:0000313" key="3">
    <source>
        <dbReference type="Proteomes" id="UP000813420"/>
    </source>
</evidence>
<accession>A0A9D2VZR5</accession>
<organism evidence="2 3">
    <name type="scientific">Merdimonas faecis</name>
    <dbReference type="NCBI Taxonomy" id="1653435"/>
    <lineage>
        <taxon>Bacteria</taxon>
        <taxon>Bacillati</taxon>
        <taxon>Bacillota</taxon>
        <taxon>Clostridia</taxon>
        <taxon>Lachnospirales</taxon>
        <taxon>Lachnospiraceae</taxon>
        <taxon>Merdimonas</taxon>
    </lineage>
</organism>
<dbReference type="Proteomes" id="UP000813420">
    <property type="component" value="Unassembled WGS sequence"/>
</dbReference>
<dbReference type="EMBL" id="DYXE01000087">
    <property type="protein sequence ID" value="HJH50723.1"/>
    <property type="molecule type" value="Genomic_DNA"/>
</dbReference>
<sequence>MEEKKPMTLIMKFIGIDDFSCPTYQDQHGRFWKDINLGKSETPDLYSTTRNDLDGEPVSHIQQEYTFESEPFRRSPYEFQYMMLSRLQSDCEYFLGYGNRSVTILSGNDPQHHMDRMKELWKELPADGKPEWLTWEQLLNYEKAICNEELS</sequence>
<evidence type="ECO:0000313" key="2">
    <source>
        <dbReference type="EMBL" id="HJH50723.1"/>
    </source>
</evidence>
<dbReference type="RefSeq" id="WP_277272448.1">
    <property type="nucleotide sequence ID" value="NZ_DYXE01000087.1"/>
</dbReference>
<feature type="domain" description="Large polyvalent protein-associated" evidence="1">
    <location>
        <begin position="77"/>
        <end position="144"/>
    </location>
</feature>
<dbReference type="AlphaFoldDB" id="A0A9D2VZR5"/>
<dbReference type="InterPro" id="IPR040789">
    <property type="entry name" value="LPD11"/>
</dbReference>
<proteinExistence type="predicted"/>
<reference evidence="2" key="2">
    <citation type="submission" date="2021-09" db="EMBL/GenBank/DDBJ databases">
        <authorList>
            <person name="Gilroy R."/>
        </authorList>
    </citation>
    <scope>NUCLEOTIDE SEQUENCE</scope>
    <source>
        <strain evidence="2">USAMLcec4-12693</strain>
    </source>
</reference>
<evidence type="ECO:0000259" key="1">
    <source>
        <dbReference type="Pfam" id="PF18824"/>
    </source>
</evidence>